<gene>
    <name evidence="5" type="ORF">MAR_005234</name>
</gene>
<keyword evidence="2" id="KW-0443">Lipid metabolism</keyword>
<keyword evidence="2" id="KW-0378">Hydrolase</keyword>
<proteinExistence type="inferred from homology"/>
<dbReference type="SUPFAM" id="SSF53474">
    <property type="entry name" value="alpha/beta-Hydrolases"/>
    <property type="match status" value="1"/>
</dbReference>
<dbReference type="EMBL" id="CP111020">
    <property type="protein sequence ID" value="WAR15129.1"/>
    <property type="molecule type" value="Genomic_DNA"/>
</dbReference>
<name>A0ABY7F1R7_MYAAR</name>
<dbReference type="InterPro" id="IPR029058">
    <property type="entry name" value="AB_hydrolase_fold"/>
</dbReference>
<feature type="signal peptide" evidence="3">
    <location>
        <begin position="1"/>
        <end position="18"/>
    </location>
</feature>
<protein>
    <recommendedName>
        <fullName evidence="2">Lipase</fullName>
    </recommendedName>
</protein>
<keyword evidence="2" id="KW-0442">Lipid degradation</keyword>
<keyword evidence="3" id="KW-0732">Signal</keyword>
<feature type="chain" id="PRO_5046998282" description="Lipase" evidence="3">
    <location>
        <begin position="19"/>
        <end position="389"/>
    </location>
</feature>
<sequence length="389" mass="43550">MLVIRTLIGFALGTICLALPTKPVQNNRLEPDVYRNTTELVRSKGYPNEEHNVITSDGYILQVQRIPRGRKPGATGEKGPVLLQHGLLSCSACWVENLANNSLGFIMADAGYDVWLGNSRGNTYGLKHKTLNANQTAFWDFSFDEMALLDLPATISYILNVTGRSKLSYIGHSQGTEIAFAALSRFDNLNDQIQSFVALGPAAYLGNMTSPVKLLDSLTTTEIYTVFGQKDFLPRSDKLPALCVKPTFGEICENSLFLLCGFDPGNLNKTRIPVYIGQHPAGTSVKNMVHYLQAVKESKFQMFDYGEAGNQLKYKQKSPPNYPLHRVRTKVTLYVGDNDWLTTIDDVNRLAKDLPFPPEYHILPRYNHLDYIWGMDAAKILYPKIVNTF</sequence>
<accession>A0ABY7F1R7</accession>
<evidence type="ECO:0000256" key="1">
    <source>
        <dbReference type="ARBA" id="ARBA00010701"/>
    </source>
</evidence>
<evidence type="ECO:0000256" key="2">
    <source>
        <dbReference type="PIRNR" id="PIRNR000862"/>
    </source>
</evidence>
<evidence type="ECO:0000256" key="3">
    <source>
        <dbReference type="SAM" id="SignalP"/>
    </source>
</evidence>
<dbReference type="InterPro" id="IPR025483">
    <property type="entry name" value="Lipase_euk"/>
</dbReference>
<dbReference type="PANTHER" id="PTHR11005">
    <property type="entry name" value="LYSOSOMAL ACID LIPASE-RELATED"/>
    <property type="match status" value="1"/>
</dbReference>
<evidence type="ECO:0000313" key="5">
    <source>
        <dbReference type="EMBL" id="WAR15129.1"/>
    </source>
</evidence>
<dbReference type="InterPro" id="IPR006693">
    <property type="entry name" value="AB_hydrolase_lipase"/>
</dbReference>
<reference evidence="5" key="1">
    <citation type="submission" date="2022-11" db="EMBL/GenBank/DDBJ databases">
        <title>Centuries of genome instability and evolution in soft-shell clam transmissible cancer (bioRxiv).</title>
        <authorList>
            <person name="Hart S.F.M."/>
            <person name="Yonemitsu M.A."/>
            <person name="Giersch R.M."/>
            <person name="Beal B.F."/>
            <person name="Arriagada G."/>
            <person name="Davis B.W."/>
            <person name="Ostrander E.A."/>
            <person name="Goff S.P."/>
            <person name="Metzger M.J."/>
        </authorList>
    </citation>
    <scope>NUCLEOTIDE SEQUENCE</scope>
    <source>
        <strain evidence="5">MELC-2E11</strain>
        <tissue evidence="5">Siphon/mantle</tissue>
    </source>
</reference>
<dbReference type="Gene3D" id="3.40.50.1820">
    <property type="entry name" value="alpha/beta hydrolase"/>
    <property type="match status" value="1"/>
</dbReference>
<dbReference type="Proteomes" id="UP001164746">
    <property type="component" value="Chromosome 9"/>
</dbReference>
<dbReference type="PIRSF" id="PIRSF000862">
    <property type="entry name" value="Steryl_ester_lip"/>
    <property type="match status" value="1"/>
</dbReference>
<evidence type="ECO:0000259" key="4">
    <source>
        <dbReference type="Pfam" id="PF04083"/>
    </source>
</evidence>
<feature type="domain" description="Partial AB-hydrolase lipase" evidence="4">
    <location>
        <begin position="37"/>
        <end position="97"/>
    </location>
</feature>
<dbReference type="Pfam" id="PF04083">
    <property type="entry name" value="Abhydro_lipase"/>
    <property type="match status" value="1"/>
</dbReference>
<evidence type="ECO:0000313" key="6">
    <source>
        <dbReference type="Proteomes" id="UP001164746"/>
    </source>
</evidence>
<organism evidence="5 6">
    <name type="scientific">Mya arenaria</name>
    <name type="common">Soft-shell clam</name>
    <dbReference type="NCBI Taxonomy" id="6604"/>
    <lineage>
        <taxon>Eukaryota</taxon>
        <taxon>Metazoa</taxon>
        <taxon>Spiralia</taxon>
        <taxon>Lophotrochozoa</taxon>
        <taxon>Mollusca</taxon>
        <taxon>Bivalvia</taxon>
        <taxon>Autobranchia</taxon>
        <taxon>Heteroconchia</taxon>
        <taxon>Euheterodonta</taxon>
        <taxon>Imparidentia</taxon>
        <taxon>Neoheterodontei</taxon>
        <taxon>Myida</taxon>
        <taxon>Myoidea</taxon>
        <taxon>Myidae</taxon>
        <taxon>Mya</taxon>
    </lineage>
</organism>
<keyword evidence="6" id="KW-1185">Reference proteome</keyword>
<comment type="similarity">
    <text evidence="1 2">Belongs to the AB hydrolase superfamily. Lipase family.</text>
</comment>